<reference evidence="3 4" key="1">
    <citation type="submission" date="2018-06" db="EMBL/GenBank/DDBJ databases">
        <title>Whole genome sequencing of Candida tropicalis (genome annotated by CSBL at Korea University).</title>
        <authorList>
            <person name="Ahn J."/>
        </authorList>
    </citation>
    <scope>NUCLEOTIDE SEQUENCE [LARGE SCALE GENOMIC DNA]</scope>
    <source>
        <strain evidence="3 4">ATCC 20962</strain>
    </source>
</reference>
<dbReference type="STRING" id="5486.A0A367YGW4"/>
<feature type="compositionally biased region" description="Polar residues" evidence="1">
    <location>
        <begin position="240"/>
        <end position="250"/>
    </location>
</feature>
<organism evidence="3 4">
    <name type="scientific">Candida viswanathii</name>
    <dbReference type="NCBI Taxonomy" id="5486"/>
    <lineage>
        <taxon>Eukaryota</taxon>
        <taxon>Fungi</taxon>
        <taxon>Dikarya</taxon>
        <taxon>Ascomycota</taxon>
        <taxon>Saccharomycotina</taxon>
        <taxon>Pichiomycetes</taxon>
        <taxon>Debaryomycetaceae</taxon>
        <taxon>Candida/Lodderomyces clade</taxon>
        <taxon>Candida</taxon>
    </lineage>
</organism>
<feature type="region of interest" description="Disordered" evidence="1">
    <location>
        <begin position="1"/>
        <end position="93"/>
    </location>
</feature>
<feature type="region of interest" description="Disordered" evidence="1">
    <location>
        <begin position="203"/>
        <end position="283"/>
    </location>
</feature>
<feature type="domain" description="GDS1 winged helix" evidence="2">
    <location>
        <begin position="94"/>
        <end position="189"/>
    </location>
</feature>
<dbReference type="Proteomes" id="UP000253472">
    <property type="component" value="Unassembled WGS sequence"/>
</dbReference>
<sequence>MIANELDGDSPYTTTTTSSPSYSSRGTSKESTPPTPPDTELKSSVVAPPQPATPPANPKKTKKNKPLSRAPIATGISTNIPVTGEKPRPVQEGDASLEDNVLYTIFLILFEQDAAEEGMTVKQLCEKLEMLHPELVNMSSKTSNLVSAKLNAYIKKLEKADLTLQYAISREWADASPKRMVYKYRGLLAPGWEKVLDELKKTEDAQQQLEKHQQDSEDQEIAEKSSEGASADDESSEVSPQVTRKNSTVGVKTERSPVKQTPTPVESPPSNTAVSTAPIPPTTISNITKRRATMFDMGRPTLEEFCVPYDTAPVVASLKVFHDETDKIGTHQDQDDEDVVLEDVLDHNEHQQFYENTIRIKKRRLTWTPSPFSFTLSNRHDDDLGLAAFRALSAGGSGKKKKWFELTEMPKPELTSLSELEKYWD</sequence>
<dbReference type="EMBL" id="QLNQ01000021">
    <property type="protein sequence ID" value="RCK64819.1"/>
    <property type="molecule type" value="Genomic_DNA"/>
</dbReference>
<comment type="caution">
    <text evidence="3">The sequence shown here is derived from an EMBL/GenBank/DDBJ whole genome shotgun (WGS) entry which is preliminary data.</text>
</comment>
<feature type="compositionally biased region" description="Polar residues" evidence="1">
    <location>
        <begin position="258"/>
        <end position="275"/>
    </location>
</feature>
<evidence type="ECO:0000256" key="1">
    <source>
        <dbReference type="SAM" id="MobiDB-lite"/>
    </source>
</evidence>
<accession>A0A367YGW4</accession>
<feature type="compositionally biased region" description="Basic and acidic residues" evidence="1">
    <location>
        <begin position="203"/>
        <end position="226"/>
    </location>
</feature>
<proteinExistence type="predicted"/>
<dbReference type="OrthoDB" id="4090479at2759"/>
<feature type="compositionally biased region" description="Pro residues" evidence="1">
    <location>
        <begin position="48"/>
        <end position="57"/>
    </location>
</feature>
<name>A0A367YGW4_9ASCO</name>
<feature type="compositionally biased region" description="Low complexity" evidence="1">
    <location>
        <begin position="10"/>
        <end position="24"/>
    </location>
</feature>
<protein>
    <submittedName>
        <fullName evidence="3">Protein GDS1</fullName>
    </submittedName>
</protein>
<dbReference type="InterPro" id="IPR057511">
    <property type="entry name" value="WH_GDS1"/>
</dbReference>
<gene>
    <name evidence="3" type="primary">GDS1_1</name>
    <name evidence="3" type="ORF">Cantr_00861</name>
</gene>
<evidence type="ECO:0000313" key="3">
    <source>
        <dbReference type="EMBL" id="RCK64819.1"/>
    </source>
</evidence>
<dbReference type="Pfam" id="PF25318">
    <property type="entry name" value="WHD_GDS1"/>
    <property type="match status" value="1"/>
</dbReference>
<dbReference type="AlphaFoldDB" id="A0A367YGW4"/>
<evidence type="ECO:0000313" key="4">
    <source>
        <dbReference type="Proteomes" id="UP000253472"/>
    </source>
</evidence>
<keyword evidence="4" id="KW-1185">Reference proteome</keyword>
<evidence type="ECO:0000259" key="2">
    <source>
        <dbReference type="Pfam" id="PF25318"/>
    </source>
</evidence>